<proteinExistence type="predicted"/>
<protein>
    <submittedName>
        <fullName evidence="1">Uncharacterized protein</fullName>
    </submittedName>
</protein>
<sequence>MAAGFKLSRVSLRADGSLDVSGTAAAVPDSRPAGFLLVGRQSGQERRYPAAVVTGPAGPVEISCVIPLADLPYPAEDLVDLYFVSGPDRLRVGWQQVLQWLPYPTKFGNLSFKRKGA</sequence>
<comment type="caution">
    <text evidence="1">The sequence shown here is derived from an EMBL/GenBank/DDBJ whole genome shotgun (WGS) entry which is preliminary data.</text>
</comment>
<keyword evidence="2" id="KW-1185">Reference proteome</keyword>
<evidence type="ECO:0000313" key="2">
    <source>
        <dbReference type="Proteomes" id="UP001165368"/>
    </source>
</evidence>
<reference evidence="1" key="1">
    <citation type="submission" date="2022-01" db="EMBL/GenBank/DDBJ databases">
        <authorList>
            <person name="Jo J.-H."/>
            <person name="Im W.-T."/>
        </authorList>
    </citation>
    <scope>NUCLEOTIDE SEQUENCE</scope>
    <source>
        <strain evidence="1">I2-34</strain>
    </source>
</reference>
<evidence type="ECO:0000313" key="1">
    <source>
        <dbReference type="EMBL" id="MCG2622260.1"/>
    </source>
</evidence>
<name>A0ABS9L6F3_9MICC</name>
<organism evidence="1 2">
    <name type="scientific">Arthrobacter hankyongi</name>
    <dbReference type="NCBI Taxonomy" id="2904801"/>
    <lineage>
        <taxon>Bacteria</taxon>
        <taxon>Bacillati</taxon>
        <taxon>Actinomycetota</taxon>
        <taxon>Actinomycetes</taxon>
        <taxon>Micrococcales</taxon>
        <taxon>Micrococcaceae</taxon>
        <taxon>Arthrobacter</taxon>
    </lineage>
</organism>
<dbReference type="EMBL" id="JAKLTQ010000006">
    <property type="protein sequence ID" value="MCG2622260.1"/>
    <property type="molecule type" value="Genomic_DNA"/>
</dbReference>
<dbReference type="RefSeq" id="WP_237820410.1">
    <property type="nucleotide sequence ID" value="NZ_JAKLTQ010000006.1"/>
</dbReference>
<accession>A0ABS9L6F3</accession>
<gene>
    <name evidence="1" type="ORF">LVY72_10045</name>
</gene>
<dbReference type="Proteomes" id="UP001165368">
    <property type="component" value="Unassembled WGS sequence"/>
</dbReference>